<dbReference type="EMBL" id="CM037619">
    <property type="protein sequence ID" value="KAH8006315.1"/>
    <property type="molecule type" value="Genomic_DNA"/>
</dbReference>
<keyword evidence="2" id="KW-1185">Reference proteome</keyword>
<sequence length="192" mass="20729">MVKAHLDVVLVAETLAVPFRETPSYTKRRRLIGVGGLSSPRLLQRSASDNNLKAESRPSYSPVPSLRSLPQQLLAQMQEVAVGAGVGDSSLVSTSSSGALPRRCEAASAGRRRGAAAARPGKRPPRGRGDLGRGFAQRLPALPRQLSCLLWGPGKHQQLLDYVVAADWLNRTTLRELRRAPPACRHVRPCAC</sequence>
<dbReference type="Proteomes" id="UP000827872">
    <property type="component" value="Linkage Group LG06"/>
</dbReference>
<gene>
    <name evidence="1" type="ORF">K3G42_002080</name>
</gene>
<reference evidence="1" key="1">
    <citation type="submission" date="2021-08" db="EMBL/GenBank/DDBJ databases">
        <title>The first chromosome-level gecko genome reveals the dynamic sex chromosomes of Neotropical dwarf geckos (Sphaerodactylidae: Sphaerodactylus).</title>
        <authorList>
            <person name="Pinto B.J."/>
            <person name="Keating S.E."/>
            <person name="Gamble T."/>
        </authorList>
    </citation>
    <scope>NUCLEOTIDE SEQUENCE</scope>
    <source>
        <strain evidence="1">TG3544</strain>
    </source>
</reference>
<accession>A0ACB8FMX1</accession>
<comment type="caution">
    <text evidence="1">The sequence shown here is derived from an EMBL/GenBank/DDBJ whole genome shotgun (WGS) entry which is preliminary data.</text>
</comment>
<protein>
    <submittedName>
        <fullName evidence="1">Uncharacterized protein</fullName>
    </submittedName>
</protein>
<organism evidence="1 2">
    <name type="scientific">Sphaerodactylus townsendi</name>
    <dbReference type="NCBI Taxonomy" id="933632"/>
    <lineage>
        <taxon>Eukaryota</taxon>
        <taxon>Metazoa</taxon>
        <taxon>Chordata</taxon>
        <taxon>Craniata</taxon>
        <taxon>Vertebrata</taxon>
        <taxon>Euteleostomi</taxon>
        <taxon>Lepidosauria</taxon>
        <taxon>Squamata</taxon>
        <taxon>Bifurcata</taxon>
        <taxon>Gekkota</taxon>
        <taxon>Sphaerodactylidae</taxon>
        <taxon>Sphaerodactylus</taxon>
    </lineage>
</organism>
<evidence type="ECO:0000313" key="1">
    <source>
        <dbReference type="EMBL" id="KAH8006315.1"/>
    </source>
</evidence>
<proteinExistence type="predicted"/>
<name>A0ACB8FMX1_9SAUR</name>
<evidence type="ECO:0000313" key="2">
    <source>
        <dbReference type="Proteomes" id="UP000827872"/>
    </source>
</evidence>